<dbReference type="Proteomes" id="UP001271723">
    <property type="component" value="Unassembled WGS sequence"/>
</dbReference>
<evidence type="ECO:0000259" key="1">
    <source>
        <dbReference type="SMART" id="SM00960"/>
    </source>
</evidence>
<dbReference type="InterPro" id="IPR004942">
    <property type="entry name" value="Roadblock/LAMTOR2_dom"/>
</dbReference>
<evidence type="ECO:0000313" key="3">
    <source>
        <dbReference type="Proteomes" id="UP001271723"/>
    </source>
</evidence>
<proteinExistence type="predicted"/>
<accession>A0ABU4LE55</accession>
<name>A0ABU4LE55_9ACTN</name>
<dbReference type="InterPro" id="IPR053141">
    <property type="entry name" value="Mycobact_SerProt_Inhib_Rv3364c"/>
</dbReference>
<dbReference type="PANTHER" id="PTHR36222:SF1">
    <property type="entry name" value="SERINE PROTEASE INHIBITOR RV3364C"/>
    <property type="match status" value="1"/>
</dbReference>
<dbReference type="Gene3D" id="3.30.450.30">
    <property type="entry name" value="Dynein light chain 2a, cytoplasmic"/>
    <property type="match status" value="1"/>
</dbReference>
<dbReference type="RefSeq" id="WP_086761832.1">
    <property type="nucleotide sequence ID" value="NZ_JAGJBZ010000005.1"/>
</dbReference>
<sequence length="137" mass="14599">MKNYARPDLSWILDELVDFPGARNAVVLSADGMRMTASHEVTVDLADNMSAVASGMQSLSRNAASFVGSGAVTWHQTMVQYDGGYLFLVAASATSYLVTSASSDVDVLAFSDRMASVVERLGASLAAESRQRQDELA</sequence>
<dbReference type="EMBL" id="JARAVY010000017">
    <property type="protein sequence ID" value="MDX2913952.1"/>
    <property type="molecule type" value="Genomic_DNA"/>
</dbReference>
<protein>
    <submittedName>
        <fullName evidence="2">Roadblock/LC7 domain-containing protein</fullName>
    </submittedName>
</protein>
<dbReference type="PANTHER" id="PTHR36222">
    <property type="entry name" value="SERINE PROTEASE INHIBITOR RV3364C"/>
    <property type="match status" value="1"/>
</dbReference>
<organism evidence="2 3">
    <name type="scientific">Streptomyces griseiscabiei</name>
    <dbReference type="NCBI Taxonomy" id="2993540"/>
    <lineage>
        <taxon>Bacteria</taxon>
        <taxon>Bacillati</taxon>
        <taxon>Actinomycetota</taxon>
        <taxon>Actinomycetes</taxon>
        <taxon>Kitasatosporales</taxon>
        <taxon>Streptomycetaceae</taxon>
        <taxon>Streptomyces</taxon>
    </lineage>
</organism>
<gene>
    <name evidence="2" type="ORF">PV517_35455</name>
</gene>
<feature type="domain" description="Roadblock/LAMTOR2" evidence="1">
    <location>
        <begin position="10"/>
        <end position="101"/>
    </location>
</feature>
<keyword evidence="3" id="KW-1185">Reference proteome</keyword>
<dbReference type="Pfam" id="PF03259">
    <property type="entry name" value="Robl_LC7"/>
    <property type="match status" value="1"/>
</dbReference>
<dbReference type="SMART" id="SM00960">
    <property type="entry name" value="Robl_LC7"/>
    <property type="match status" value="1"/>
</dbReference>
<dbReference type="SUPFAM" id="SSF103196">
    <property type="entry name" value="Roadblock/LC7 domain"/>
    <property type="match status" value="1"/>
</dbReference>
<reference evidence="2 3" key="1">
    <citation type="journal article" date="2023" name="Microb. Genom.">
        <title>Mesoterricola silvestris gen. nov., sp. nov., Mesoterricola sediminis sp. nov., Geothrix oryzae sp. nov., Geothrix edaphica sp. nov., Geothrix rubra sp. nov., and Geothrix limicola sp. nov., six novel members of Acidobacteriota isolated from soils.</title>
        <authorList>
            <person name="Weisberg A.J."/>
            <person name="Pearce E."/>
            <person name="Kramer C.G."/>
            <person name="Chang J.H."/>
            <person name="Clarke C.R."/>
        </authorList>
    </citation>
    <scope>NUCLEOTIDE SEQUENCE [LARGE SCALE GENOMIC DNA]</scope>
    <source>
        <strain evidence="2 3">NRRL_B-2795</strain>
    </source>
</reference>
<comment type="caution">
    <text evidence="2">The sequence shown here is derived from an EMBL/GenBank/DDBJ whole genome shotgun (WGS) entry which is preliminary data.</text>
</comment>
<evidence type="ECO:0000313" key="2">
    <source>
        <dbReference type="EMBL" id="MDX2913952.1"/>
    </source>
</evidence>